<evidence type="ECO:0000313" key="3">
    <source>
        <dbReference type="Proteomes" id="UP001458880"/>
    </source>
</evidence>
<evidence type="ECO:0008006" key="4">
    <source>
        <dbReference type="Google" id="ProtNLM"/>
    </source>
</evidence>
<sequence>MMAILKLNPYQTNVVCEKGNQTNVEVSHDNDTIATKAINITVEENSSDFKLENREQNFIQHRETTQTKAINITVEENSSDFKLENREQNFIQHRETTQTKKQRSNAGELQEESFDKPRKIIVLGDSHVRSSATLLKTYINDCHYAVDTTCKPNAGFREVVGDIKNLVACTSDNHCVIIQAGSNDVLKGHRFEWDYISGVIHKLAHTNILFMSIPYWNGRPILNRLIYSYNCELYNVVRSCGFSNVRFVEVNAILNNTDKNKDGFRRGKEKLFLLVGEVRRNYFVMRLIFITLN</sequence>
<organism evidence="2 3">
    <name type="scientific">Popillia japonica</name>
    <name type="common">Japanese beetle</name>
    <dbReference type="NCBI Taxonomy" id="7064"/>
    <lineage>
        <taxon>Eukaryota</taxon>
        <taxon>Metazoa</taxon>
        <taxon>Ecdysozoa</taxon>
        <taxon>Arthropoda</taxon>
        <taxon>Hexapoda</taxon>
        <taxon>Insecta</taxon>
        <taxon>Pterygota</taxon>
        <taxon>Neoptera</taxon>
        <taxon>Endopterygota</taxon>
        <taxon>Coleoptera</taxon>
        <taxon>Polyphaga</taxon>
        <taxon>Scarabaeiformia</taxon>
        <taxon>Scarabaeidae</taxon>
        <taxon>Rutelinae</taxon>
        <taxon>Popillia</taxon>
    </lineage>
</organism>
<comment type="caution">
    <text evidence="2">The sequence shown here is derived from an EMBL/GenBank/DDBJ whole genome shotgun (WGS) entry which is preliminary data.</text>
</comment>
<dbReference type="SUPFAM" id="SSF52266">
    <property type="entry name" value="SGNH hydrolase"/>
    <property type="match status" value="1"/>
</dbReference>
<dbReference type="InterPro" id="IPR036514">
    <property type="entry name" value="SGNH_hydro_sf"/>
</dbReference>
<keyword evidence="3" id="KW-1185">Reference proteome</keyword>
<dbReference type="AlphaFoldDB" id="A0AAW1LSW1"/>
<dbReference type="EMBL" id="JASPKY010000109">
    <property type="protein sequence ID" value="KAK9736777.1"/>
    <property type="molecule type" value="Genomic_DNA"/>
</dbReference>
<name>A0AAW1LSW1_POPJA</name>
<dbReference type="Gene3D" id="3.40.50.1110">
    <property type="entry name" value="SGNH hydrolase"/>
    <property type="match status" value="1"/>
</dbReference>
<reference evidence="2 3" key="1">
    <citation type="journal article" date="2024" name="BMC Genomics">
        <title>De novo assembly and annotation of Popillia japonica's genome with initial clues to its potential as an invasive pest.</title>
        <authorList>
            <person name="Cucini C."/>
            <person name="Boschi S."/>
            <person name="Funari R."/>
            <person name="Cardaioli E."/>
            <person name="Iannotti N."/>
            <person name="Marturano G."/>
            <person name="Paoli F."/>
            <person name="Bruttini M."/>
            <person name="Carapelli A."/>
            <person name="Frati F."/>
            <person name="Nardi F."/>
        </authorList>
    </citation>
    <scope>NUCLEOTIDE SEQUENCE [LARGE SCALE GENOMIC DNA]</scope>
    <source>
        <strain evidence="2">DMR45628</strain>
    </source>
</reference>
<evidence type="ECO:0000256" key="1">
    <source>
        <dbReference type="SAM" id="MobiDB-lite"/>
    </source>
</evidence>
<accession>A0AAW1LSW1</accession>
<proteinExistence type="predicted"/>
<feature type="region of interest" description="Disordered" evidence="1">
    <location>
        <begin position="92"/>
        <end position="112"/>
    </location>
</feature>
<evidence type="ECO:0000313" key="2">
    <source>
        <dbReference type="EMBL" id="KAK9736777.1"/>
    </source>
</evidence>
<dbReference type="Proteomes" id="UP001458880">
    <property type="component" value="Unassembled WGS sequence"/>
</dbReference>
<gene>
    <name evidence="2" type="ORF">QE152_g11283</name>
</gene>
<protein>
    <recommendedName>
        <fullName evidence="4">SGNH hydrolase-type esterase domain-containing protein</fullName>
    </recommendedName>
</protein>